<dbReference type="Gene3D" id="1.20.1560.10">
    <property type="entry name" value="ABC transporter type 1, transmembrane domain"/>
    <property type="match status" value="1"/>
</dbReference>
<protein>
    <submittedName>
        <fullName evidence="9">ABC transporter ATP-binding protein/permease</fullName>
    </submittedName>
</protein>
<dbReference type="PROSITE" id="PS00211">
    <property type="entry name" value="ABC_TRANSPORTER_1"/>
    <property type="match status" value="1"/>
</dbReference>
<feature type="transmembrane region" description="Helical" evidence="7">
    <location>
        <begin position="289"/>
        <end position="311"/>
    </location>
</feature>
<evidence type="ECO:0000256" key="7">
    <source>
        <dbReference type="SAM" id="Phobius"/>
    </source>
</evidence>
<dbReference type="RefSeq" id="WP_241513465.1">
    <property type="nucleotide sequence ID" value="NZ_JAFEJT020000016.1"/>
</dbReference>
<comment type="subcellular location">
    <subcellularLocation>
        <location evidence="1">Cell membrane</location>
        <topology evidence="1">Multi-pass membrane protein</topology>
    </subcellularLocation>
</comment>
<dbReference type="Gene3D" id="3.40.50.300">
    <property type="entry name" value="P-loop containing nucleotide triphosphate hydrolases"/>
    <property type="match status" value="1"/>
</dbReference>
<keyword evidence="6 7" id="KW-0472">Membrane</keyword>
<proteinExistence type="predicted"/>
<evidence type="ECO:0000256" key="5">
    <source>
        <dbReference type="ARBA" id="ARBA00022989"/>
    </source>
</evidence>
<dbReference type="EMBL" id="JAFEJT020000016">
    <property type="protein sequence ID" value="MCH9275712.1"/>
    <property type="molecule type" value="Genomic_DNA"/>
</dbReference>
<keyword evidence="5 7" id="KW-1133">Transmembrane helix</keyword>
<dbReference type="Proteomes" id="UP000710815">
    <property type="component" value="Unassembled WGS sequence"/>
</dbReference>
<evidence type="ECO:0000256" key="4">
    <source>
        <dbReference type="ARBA" id="ARBA00022840"/>
    </source>
</evidence>
<evidence type="ECO:0000313" key="11">
    <source>
        <dbReference type="Proteomes" id="UP000710815"/>
    </source>
</evidence>
<accession>A0ABS9VUS3</accession>
<sequence length="633" mass="69966">MSNATHTETSGTSTARPQPWRYELRALGLWWRLQPNWLLATVLDALCQAAAPYATIWCSAQLINELAGRRDPAALRSWVILILATTIALALAGAVCHHWKQAEDEMLPVSGRLPVADKLMDLDFPIADDQRTYDTVSSIRQNNNFNGRGLSESVQVLNEALPALFQIAGGVALSVSLFTSPVPESGGQLALLNSPWCAVLMVVVLAGVVVLSSACYAHGDGFWVGFAEDGRFGNRVFAFFGASFANDKRAMDCRMYGQFEHVAIPFWRANNSFDAHSPAMRRVLWPLTLWQSLSVAVSTMLIGVVYAFVCLKAWGGAFGVGSVTQYVGAITTAFTGLSTLLKSAGRVRNNAPFLKTVFDFLDTPNTMYQGSLTTEKRTDRQYDVEFRDVSFRYPNAADDQWALRHVNLRFRVGSRLAVVGENGSGKTTFIKLLCRLYDPTEGRILLNGIDIRKYRYDEYLRIFAVVFQDFQLLALPLGQNVACAARYDRELAADCLDKADFGDRLASMPHGLDTSLYKDLDQSGVQVSGGEAQKIAIARALYRDAPFIVLDEPTAALDPIAEAQIYAKFDEIAGNKTAVYISHRLSSCKFCDDIAVFDHGNIVQYGTHDQLVSDQSGKYHQLWQAQAQYYAAN</sequence>
<reference evidence="9 11" key="2">
    <citation type="journal article" date="2021" name="Syst. Appl. Microbiol.">
        <title>Phylogenetic classification of ten novel species belonging to the genus Bifidobacterium comprising B. phasiani sp. nov., B. pongonis sp. nov., B. saguinibicoloris sp. nov., B. colobi sp. nov., B. simiiventris sp. nov., B. santillanense sp. nov., B. miconis sp. nov., B. amazonense sp. nov., B. pluvialisilvae sp. nov., and B. miconisargentati sp. nov.</title>
        <authorList>
            <person name="Lugli G.A."/>
            <person name="Calvete-Torre I."/>
            <person name="Alessandri G."/>
            <person name="Milani C."/>
            <person name="Turroni F."/>
            <person name="Laiolo P."/>
            <person name="Ossiprandi M.C."/>
            <person name="Margolles A."/>
            <person name="Ruiz L."/>
            <person name="Ventura M."/>
        </authorList>
    </citation>
    <scope>NUCLEOTIDE SEQUENCE [LARGE SCALE GENOMIC DNA]</scope>
    <source>
        <strain evidence="9 11">MA1</strain>
    </source>
</reference>
<dbReference type="InterPro" id="IPR017871">
    <property type="entry name" value="ABC_transporter-like_CS"/>
</dbReference>
<feature type="transmembrane region" description="Helical" evidence="7">
    <location>
        <begin position="160"/>
        <end position="178"/>
    </location>
</feature>
<dbReference type="EMBL" id="JAFEJT020000016">
    <property type="protein sequence ID" value="MCH9275704.1"/>
    <property type="molecule type" value="Genomic_DNA"/>
</dbReference>
<keyword evidence="2 7" id="KW-0812">Transmembrane</keyword>
<reference evidence="9 11" key="1">
    <citation type="journal article" date="2021" name="Environ. Microbiol.">
        <title>Genetic insights into the dark matter of the mammalian gut microbiota through targeted genome reconstruction.</title>
        <authorList>
            <person name="Lugli G.A."/>
            <person name="Alessandri G."/>
            <person name="Milani C."/>
            <person name="Viappiani A."/>
            <person name="Fontana F."/>
            <person name="Tarracchini C."/>
            <person name="Mancabelli L."/>
            <person name="Argentini C."/>
            <person name="Ruiz L."/>
            <person name="Margolles A."/>
            <person name="van Sinderen D."/>
            <person name="Turroni F."/>
            <person name="Ventura M."/>
        </authorList>
    </citation>
    <scope>NUCLEOTIDE SEQUENCE [LARGE SCALE GENOMIC DNA]</scope>
    <source>
        <strain evidence="9 11">MA1</strain>
    </source>
</reference>
<dbReference type="InterPro" id="IPR027417">
    <property type="entry name" value="P-loop_NTPase"/>
</dbReference>
<dbReference type="PROSITE" id="PS50893">
    <property type="entry name" value="ABC_TRANSPORTER_2"/>
    <property type="match status" value="1"/>
</dbReference>
<dbReference type="PANTHER" id="PTHR43394:SF1">
    <property type="entry name" value="ATP-BINDING CASSETTE SUB-FAMILY B MEMBER 10, MITOCHONDRIAL"/>
    <property type="match status" value="1"/>
</dbReference>
<evidence type="ECO:0000256" key="3">
    <source>
        <dbReference type="ARBA" id="ARBA00022741"/>
    </source>
</evidence>
<dbReference type="Pfam" id="PF00005">
    <property type="entry name" value="ABC_tran"/>
    <property type="match status" value="1"/>
</dbReference>
<keyword evidence="4 9" id="KW-0067">ATP-binding</keyword>
<reference evidence="9" key="3">
    <citation type="submission" date="2022-03" db="EMBL/GenBank/DDBJ databases">
        <authorList>
            <person name="Lugli G.A."/>
            <person name="Calvete-Torre I."/>
            <person name="Alessandri G."/>
            <person name="Milani C."/>
            <person name="Turroni F."/>
            <person name="Laiolo P."/>
            <person name="Ossiprandi M.C."/>
            <person name="Margolles A."/>
            <person name="Ruiz L."/>
            <person name="Ventura M."/>
        </authorList>
    </citation>
    <scope>NUCLEOTIDE SEQUENCE</scope>
    <source>
        <strain evidence="9">MA1</strain>
    </source>
</reference>
<feature type="domain" description="ABC transporter" evidence="8">
    <location>
        <begin position="384"/>
        <end position="624"/>
    </location>
</feature>
<evidence type="ECO:0000313" key="9">
    <source>
        <dbReference type="EMBL" id="MCH9275704.1"/>
    </source>
</evidence>
<evidence type="ECO:0000259" key="8">
    <source>
        <dbReference type="PROSITE" id="PS50893"/>
    </source>
</evidence>
<comment type="caution">
    <text evidence="9">The sequence shown here is derived from an EMBL/GenBank/DDBJ whole genome shotgun (WGS) entry which is preliminary data.</text>
</comment>
<gene>
    <name evidence="9" type="ORF">JS533_005380</name>
    <name evidence="10" type="ORF">JS533_005430</name>
</gene>
<dbReference type="InterPro" id="IPR036640">
    <property type="entry name" value="ABC1_TM_sf"/>
</dbReference>
<dbReference type="InterPro" id="IPR003593">
    <property type="entry name" value="AAA+_ATPase"/>
</dbReference>
<organism evidence="9 11">
    <name type="scientific">Bifidobacterium amazonense</name>
    <dbReference type="NCBI Taxonomy" id="2809027"/>
    <lineage>
        <taxon>Bacteria</taxon>
        <taxon>Bacillati</taxon>
        <taxon>Actinomycetota</taxon>
        <taxon>Actinomycetes</taxon>
        <taxon>Bifidobacteriales</taxon>
        <taxon>Bifidobacteriaceae</taxon>
        <taxon>Bifidobacterium</taxon>
    </lineage>
</organism>
<name>A0ABS9VUS3_9BIFI</name>
<dbReference type="SUPFAM" id="SSF90123">
    <property type="entry name" value="ABC transporter transmembrane region"/>
    <property type="match status" value="2"/>
</dbReference>
<dbReference type="SUPFAM" id="SSF52540">
    <property type="entry name" value="P-loop containing nucleoside triphosphate hydrolases"/>
    <property type="match status" value="1"/>
</dbReference>
<dbReference type="InterPro" id="IPR003439">
    <property type="entry name" value="ABC_transporter-like_ATP-bd"/>
</dbReference>
<keyword evidence="11" id="KW-1185">Reference proteome</keyword>
<dbReference type="GO" id="GO:0005524">
    <property type="term" value="F:ATP binding"/>
    <property type="evidence" value="ECO:0007669"/>
    <property type="project" value="UniProtKB-KW"/>
</dbReference>
<evidence type="ECO:0000256" key="6">
    <source>
        <dbReference type="ARBA" id="ARBA00023136"/>
    </source>
</evidence>
<dbReference type="SMART" id="SM00382">
    <property type="entry name" value="AAA"/>
    <property type="match status" value="1"/>
</dbReference>
<dbReference type="InterPro" id="IPR039421">
    <property type="entry name" value="Type_1_exporter"/>
</dbReference>
<evidence type="ECO:0000313" key="10">
    <source>
        <dbReference type="EMBL" id="MCH9275712.1"/>
    </source>
</evidence>
<dbReference type="PANTHER" id="PTHR43394">
    <property type="entry name" value="ATP-DEPENDENT PERMEASE MDL1, MITOCHONDRIAL"/>
    <property type="match status" value="1"/>
</dbReference>
<evidence type="ECO:0000256" key="2">
    <source>
        <dbReference type="ARBA" id="ARBA00022692"/>
    </source>
</evidence>
<keyword evidence="3" id="KW-0547">Nucleotide-binding</keyword>
<feature type="transmembrane region" description="Helical" evidence="7">
    <location>
        <begin position="78"/>
        <end position="100"/>
    </location>
</feature>
<evidence type="ECO:0000256" key="1">
    <source>
        <dbReference type="ARBA" id="ARBA00004651"/>
    </source>
</evidence>
<feature type="transmembrane region" description="Helical" evidence="7">
    <location>
        <begin position="190"/>
        <end position="214"/>
    </location>
</feature>
<feature type="transmembrane region" description="Helical" evidence="7">
    <location>
        <begin position="323"/>
        <end position="341"/>
    </location>
</feature>